<comment type="caution">
    <text evidence="2">The sequence shown here is derived from an EMBL/GenBank/DDBJ whole genome shotgun (WGS) entry which is preliminary data.</text>
</comment>
<protein>
    <submittedName>
        <fullName evidence="2">Uncharacterized protein</fullName>
    </submittedName>
</protein>
<dbReference type="InParanoid" id="A8P6B6"/>
<dbReference type="KEGG" id="cci:CC1G_08847"/>
<accession>A8P6B6</accession>
<dbReference type="Proteomes" id="UP000001861">
    <property type="component" value="Unassembled WGS sequence"/>
</dbReference>
<dbReference type="HOGENOM" id="CLU_799297_0_0_1"/>
<gene>
    <name evidence="2" type="ORF">CC1G_08847</name>
</gene>
<dbReference type="AlphaFoldDB" id="A8P6B6"/>
<dbReference type="GeneID" id="6015727"/>
<feature type="region of interest" description="Disordered" evidence="1">
    <location>
        <begin position="74"/>
        <end position="95"/>
    </location>
</feature>
<name>A8P6B6_COPC7</name>
<dbReference type="VEuPathDB" id="FungiDB:CC1G_08847"/>
<keyword evidence="3" id="KW-1185">Reference proteome</keyword>
<sequence length="347" mass="39010">MFNLDSGQEGQICQVKAVATTFSTPRNSPSRSPPTLDWSHFYGERDNSWRQLSRESCDFGVMVSATVDVVVAFNSQSRNPDNPATPDGRHTHRNPQLRAARLNVYILTVVSSSRLCEGPAQSQARLIVPSSASRPQPVSFIAQRNAVCFRPVPQASTVNLKTVTKKKRLSPKILNGSACLYDEFRTVKVGVVLCREMQSPLMLSKTYGRSRIQYVQGRRTLRATARTNTKNQECGRNETGVGERRSSREWLKRSVLDDKLPKSWLHQTDSQLTAHSLLLASAFHLFDYKKASGSSLTLPPEDGCWLGAFHLTKIRIPAKDEGLTAHVYQRRDTRHILKWPAKLAFYL</sequence>
<evidence type="ECO:0000256" key="1">
    <source>
        <dbReference type="SAM" id="MobiDB-lite"/>
    </source>
</evidence>
<dbReference type="EMBL" id="AACS02000005">
    <property type="protein sequence ID" value="EAU82690.2"/>
    <property type="molecule type" value="Genomic_DNA"/>
</dbReference>
<evidence type="ECO:0000313" key="2">
    <source>
        <dbReference type="EMBL" id="EAU82690.2"/>
    </source>
</evidence>
<organism evidence="2 3">
    <name type="scientific">Coprinopsis cinerea (strain Okayama-7 / 130 / ATCC MYA-4618 / FGSC 9003)</name>
    <name type="common">Inky cap fungus</name>
    <name type="synonym">Hormographiella aspergillata</name>
    <dbReference type="NCBI Taxonomy" id="240176"/>
    <lineage>
        <taxon>Eukaryota</taxon>
        <taxon>Fungi</taxon>
        <taxon>Dikarya</taxon>
        <taxon>Basidiomycota</taxon>
        <taxon>Agaricomycotina</taxon>
        <taxon>Agaricomycetes</taxon>
        <taxon>Agaricomycetidae</taxon>
        <taxon>Agaricales</taxon>
        <taxon>Agaricineae</taxon>
        <taxon>Psathyrellaceae</taxon>
        <taxon>Coprinopsis</taxon>
    </lineage>
</organism>
<evidence type="ECO:0000313" key="3">
    <source>
        <dbReference type="Proteomes" id="UP000001861"/>
    </source>
</evidence>
<dbReference type="RefSeq" id="XP_001839121.2">
    <property type="nucleotide sequence ID" value="XM_001839069.2"/>
</dbReference>
<reference evidence="2 3" key="1">
    <citation type="journal article" date="2010" name="Proc. Natl. Acad. Sci. U.S.A.">
        <title>Insights into evolution of multicellular fungi from the assembled chromosomes of the mushroom Coprinopsis cinerea (Coprinus cinereus).</title>
        <authorList>
            <person name="Stajich J.E."/>
            <person name="Wilke S.K."/>
            <person name="Ahren D."/>
            <person name="Au C.H."/>
            <person name="Birren B.W."/>
            <person name="Borodovsky M."/>
            <person name="Burns C."/>
            <person name="Canback B."/>
            <person name="Casselton L.A."/>
            <person name="Cheng C.K."/>
            <person name="Deng J."/>
            <person name="Dietrich F.S."/>
            <person name="Fargo D.C."/>
            <person name="Farman M.L."/>
            <person name="Gathman A.C."/>
            <person name="Goldberg J."/>
            <person name="Guigo R."/>
            <person name="Hoegger P.J."/>
            <person name="Hooker J.B."/>
            <person name="Huggins A."/>
            <person name="James T.Y."/>
            <person name="Kamada T."/>
            <person name="Kilaru S."/>
            <person name="Kodira C."/>
            <person name="Kues U."/>
            <person name="Kupfer D."/>
            <person name="Kwan H.S."/>
            <person name="Lomsadze A."/>
            <person name="Li W."/>
            <person name="Lilly W.W."/>
            <person name="Ma L.J."/>
            <person name="Mackey A.J."/>
            <person name="Manning G."/>
            <person name="Martin F."/>
            <person name="Muraguchi H."/>
            <person name="Natvig D.O."/>
            <person name="Palmerini H."/>
            <person name="Ramesh M.A."/>
            <person name="Rehmeyer C.J."/>
            <person name="Roe B.A."/>
            <person name="Shenoy N."/>
            <person name="Stanke M."/>
            <person name="Ter-Hovhannisyan V."/>
            <person name="Tunlid A."/>
            <person name="Velagapudi R."/>
            <person name="Vision T.J."/>
            <person name="Zeng Q."/>
            <person name="Zolan M.E."/>
            <person name="Pukkila P.J."/>
        </authorList>
    </citation>
    <scope>NUCLEOTIDE SEQUENCE [LARGE SCALE GENOMIC DNA]</scope>
    <source>
        <strain evidence="3">Okayama-7 / 130 / ATCC MYA-4618 / FGSC 9003</strain>
    </source>
</reference>
<proteinExistence type="predicted"/>